<dbReference type="InterPro" id="IPR039315">
    <property type="entry name" value="CheW"/>
</dbReference>
<evidence type="ECO:0000256" key="1">
    <source>
        <dbReference type="ARBA" id="ARBA00004496"/>
    </source>
</evidence>
<evidence type="ECO:0000256" key="2">
    <source>
        <dbReference type="ARBA" id="ARBA00021483"/>
    </source>
</evidence>
<dbReference type="GO" id="GO:0005829">
    <property type="term" value="C:cytosol"/>
    <property type="evidence" value="ECO:0007669"/>
    <property type="project" value="TreeGrafter"/>
</dbReference>
<dbReference type="Proteomes" id="UP000242502">
    <property type="component" value="Unassembled WGS sequence"/>
</dbReference>
<dbReference type="SMART" id="SM00260">
    <property type="entry name" value="CheW"/>
    <property type="match status" value="1"/>
</dbReference>
<dbReference type="Gene3D" id="2.40.50.180">
    <property type="entry name" value="CheA-289, Domain 4"/>
    <property type="match status" value="1"/>
</dbReference>
<evidence type="ECO:0000313" key="5">
    <source>
        <dbReference type="EMBL" id="ODS23970.1"/>
    </source>
</evidence>
<dbReference type="InterPro" id="IPR036061">
    <property type="entry name" value="CheW-like_dom_sf"/>
</dbReference>
<dbReference type="EMBL" id="MDLC01000016">
    <property type="protein sequence ID" value="ODS23970.1"/>
    <property type="molecule type" value="Genomic_DNA"/>
</dbReference>
<dbReference type="AlphaFoldDB" id="A0A1D2QR09"/>
<dbReference type="GO" id="GO:0006935">
    <property type="term" value="P:chemotaxis"/>
    <property type="evidence" value="ECO:0007669"/>
    <property type="project" value="InterPro"/>
</dbReference>
<dbReference type="Pfam" id="PF01584">
    <property type="entry name" value="CheW"/>
    <property type="match status" value="1"/>
</dbReference>
<reference evidence="5 6" key="1">
    <citation type="journal article" date="2016" name="Appl. Environ. Microbiol.">
        <title>Lack of Overt Genome Reduction in the Bryostatin-Producing Bryozoan Symbiont "Candidatus Endobugula sertula".</title>
        <authorList>
            <person name="Miller I.J."/>
            <person name="Vanee N."/>
            <person name="Fong S.S."/>
            <person name="Lim-Fong G.E."/>
            <person name="Kwan J.C."/>
        </authorList>
    </citation>
    <scope>NUCLEOTIDE SEQUENCE [LARGE SCALE GENOMIC DNA]</scope>
    <source>
        <strain evidence="5">AB1-4</strain>
    </source>
</reference>
<gene>
    <name evidence="5" type="ORF">AB835_06050</name>
</gene>
<dbReference type="Gene3D" id="2.30.30.40">
    <property type="entry name" value="SH3 Domains"/>
    <property type="match status" value="1"/>
</dbReference>
<evidence type="ECO:0000256" key="3">
    <source>
        <dbReference type="ARBA" id="ARBA00022490"/>
    </source>
</evidence>
<name>A0A1D2QR09_9GAMM</name>
<feature type="domain" description="CheW-like" evidence="4">
    <location>
        <begin position="5"/>
        <end position="149"/>
    </location>
</feature>
<dbReference type="PANTHER" id="PTHR22617">
    <property type="entry name" value="CHEMOTAXIS SENSOR HISTIDINE KINASE-RELATED"/>
    <property type="match status" value="1"/>
</dbReference>
<dbReference type="PROSITE" id="PS50851">
    <property type="entry name" value="CHEW"/>
    <property type="match status" value="1"/>
</dbReference>
<dbReference type="PANTHER" id="PTHR22617:SF45">
    <property type="entry name" value="CHEMOTAXIS PROTEIN CHEW"/>
    <property type="match status" value="1"/>
</dbReference>
<dbReference type="STRING" id="62101.AB835_06050"/>
<dbReference type="SUPFAM" id="SSF50341">
    <property type="entry name" value="CheW-like"/>
    <property type="match status" value="1"/>
</dbReference>
<keyword evidence="3" id="KW-0963">Cytoplasm</keyword>
<evidence type="ECO:0000259" key="4">
    <source>
        <dbReference type="PROSITE" id="PS50851"/>
    </source>
</evidence>
<proteinExistence type="predicted"/>
<accession>A0A1D2QR09</accession>
<organism evidence="5 6">
    <name type="scientific">Candidatus Endobugula sertula</name>
    <name type="common">Bugula neritina bacterial symbiont</name>
    <dbReference type="NCBI Taxonomy" id="62101"/>
    <lineage>
        <taxon>Bacteria</taxon>
        <taxon>Pseudomonadati</taxon>
        <taxon>Pseudomonadota</taxon>
        <taxon>Gammaproteobacteria</taxon>
        <taxon>Cellvibrionales</taxon>
        <taxon>Cellvibrionaceae</taxon>
        <taxon>Candidatus Endobugula</taxon>
    </lineage>
</organism>
<dbReference type="GO" id="GO:0007165">
    <property type="term" value="P:signal transduction"/>
    <property type="evidence" value="ECO:0007669"/>
    <property type="project" value="InterPro"/>
</dbReference>
<protein>
    <recommendedName>
        <fullName evidence="2">Chemotaxis protein CheW</fullName>
    </recommendedName>
</protein>
<comment type="subcellular location">
    <subcellularLocation>
        <location evidence="1">Cytoplasm</location>
    </subcellularLocation>
</comment>
<evidence type="ECO:0000313" key="6">
    <source>
        <dbReference type="Proteomes" id="UP000242502"/>
    </source>
</evidence>
<dbReference type="InterPro" id="IPR002545">
    <property type="entry name" value="CheW-lke_dom"/>
</dbReference>
<comment type="caution">
    <text evidence="5">The sequence shown here is derived from an EMBL/GenBank/DDBJ whole genome shotgun (WGS) entry which is preliminary data.</text>
</comment>
<sequence length="163" mass="17964">MSDTSHEYLTFLLDNEEFGVDILCVQEIMVWSPVTELPGTPDYLKGVINLRGVIVPIVDMRQRFGADGVDYDATTVVIVLRAKRENKSIVVGLVVDAVSDVYKVENHDVKQAPDFGTHINNQFLSGMATVDGKIVIILDAKKLLSVDELYQVTMSAIPQPLAS</sequence>